<accession>A0ACB9DKP8</accession>
<evidence type="ECO:0000313" key="1">
    <source>
        <dbReference type="EMBL" id="KAI3747107.1"/>
    </source>
</evidence>
<protein>
    <submittedName>
        <fullName evidence="1">Uncharacterized protein</fullName>
    </submittedName>
</protein>
<dbReference type="EMBL" id="CM042049">
    <property type="protein sequence ID" value="KAI3747107.1"/>
    <property type="molecule type" value="Genomic_DNA"/>
</dbReference>
<organism evidence="1 2">
    <name type="scientific">Arctium lappa</name>
    <name type="common">Greater burdock</name>
    <name type="synonym">Lappa major</name>
    <dbReference type="NCBI Taxonomy" id="4217"/>
    <lineage>
        <taxon>Eukaryota</taxon>
        <taxon>Viridiplantae</taxon>
        <taxon>Streptophyta</taxon>
        <taxon>Embryophyta</taxon>
        <taxon>Tracheophyta</taxon>
        <taxon>Spermatophyta</taxon>
        <taxon>Magnoliopsida</taxon>
        <taxon>eudicotyledons</taxon>
        <taxon>Gunneridae</taxon>
        <taxon>Pentapetalae</taxon>
        <taxon>asterids</taxon>
        <taxon>campanulids</taxon>
        <taxon>Asterales</taxon>
        <taxon>Asteraceae</taxon>
        <taxon>Carduoideae</taxon>
        <taxon>Cardueae</taxon>
        <taxon>Arctiinae</taxon>
        <taxon>Arctium</taxon>
    </lineage>
</organism>
<keyword evidence="2" id="KW-1185">Reference proteome</keyword>
<sequence length="124" mass="13965">MLTEQKLSKREEEEAIRRANALEQDDIGALRDDIKDEQYLFGNQKVSEAELRELSFTVYSQVSPSQVISKMGVLMTEDSNNVMSSSFLLDNDSNLVFVSDVIGSIRWSVDATLRYAHAAQQTSN</sequence>
<gene>
    <name evidence="1" type="ORF">L6452_09552</name>
</gene>
<name>A0ACB9DKP8_ARCLA</name>
<comment type="caution">
    <text evidence="1">The sequence shown here is derived from an EMBL/GenBank/DDBJ whole genome shotgun (WGS) entry which is preliminary data.</text>
</comment>
<proteinExistence type="predicted"/>
<reference evidence="2" key="1">
    <citation type="journal article" date="2022" name="Mol. Ecol. Resour.">
        <title>The genomes of chicory, endive, great burdock and yacon provide insights into Asteraceae palaeo-polyploidization history and plant inulin production.</title>
        <authorList>
            <person name="Fan W."/>
            <person name="Wang S."/>
            <person name="Wang H."/>
            <person name="Wang A."/>
            <person name="Jiang F."/>
            <person name="Liu H."/>
            <person name="Zhao H."/>
            <person name="Xu D."/>
            <person name="Zhang Y."/>
        </authorList>
    </citation>
    <scope>NUCLEOTIDE SEQUENCE [LARGE SCALE GENOMIC DNA]</scope>
    <source>
        <strain evidence="2">cv. Niubang</strain>
    </source>
</reference>
<reference evidence="1 2" key="2">
    <citation type="journal article" date="2022" name="Mol. Ecol. Resour.">
        <title>The genomes of chicory, endive, great burdock and yacon provide insights into Asteraceae paleo-polyploidization history and plant inulin production.</title>
        <authorList>
            <person name="Fan W."/>
            <person name="Wang S."/>
            <person name="Wang H."/>
            <person name="Wang A."/>
            <person name="Jiang F."/>
            <person name="Liu H."/>
            <person name="Zhao H."/>
            <person name="Xu D."/>
            <person name="Zhang Y."/>
        </authorList>
    </citation>
    <scope>NUCLEOTIDE SEQUENCE [LARGE SCALE GENOMIC DNA]</scope>
    <source>
        <strain evidence="2">cv. Niubang</strain>
    </source>
</reference>
<evidence type="ECO:0000313" key="2">
    <source>
        <dbReference type="Proteomes" id="UP001055879"/>
    </source>
</evidence>
<dbReference type="Proteomes" id="UP001055879">
    <property type="component" value="Linkage Group LG03"/>
</dbReference>